<name>A0ACB9DFL8_9ASTR</name>
<sequence length="248" mass="29207">MEAQLQCLDHQIKVLKREILGNARADFRTEKSRRKLPNYVFTYVAMLKRQTAPTYSESGEVHVQDYDTKLAHHVNQTIGYLEENPFTASFNLIVDLNSFERNYRIEWLTDLANNLENVFLWFPLLSHNLTQIEKKMERDLYFCGNDRESKKNEIETTTVIWRKELKAVEVEFNFRQLQCLDHHIKVLKREILGNARADFRTEKSRRNLPNYVFTYVAMLKRQTAPTYSESGEVVVAALCQEESVGWCC</sequence>
<organism evidence="1 2">
    <name type="scientific">Smallanthus sonchifolius</name>
    <dbReference type="NCBI Taxonomy" id="185202"/>
    <lineage>
        <taxon>Eukaryota</taxon>
        <taxon>Viridiplantae</taxon>
        <taxon>Streptophyta</taxon>
        <taxon>Embryophyta</taxon>
        <taxon>Tracheophyta</taxon>
        <taxon>Spermatophyta</taxon>
        <taxon>Magnoliopsida</taxon>
        <taxon>eudicotyledons</taxon>
        <taxon>Gunneridae</taxon>
        <taxon>Pentapetalae</taxon>
        <taxon>asterids</taxon>
        <taxon>campanulids</taxon>
        <taxon>Asterales</taxon>
        <taxon>Asteraceae</taxon>
        <taxon>Asteroideae</taxon>
        <taxon>Heliantheae alliance</taxon>
        <taxon>Millerieae</taxon>
        <taxon>Smallanthus</taxon>
    </lineage>
</organism>
<dbReference type="Proteomes" id="UP001056120">
    <property type="component" value="Linkage Group LG19"/>
</dbReference>
<evidence type="ECO:0000313" key="2">
    <source>
        <dbReference type="Proteomes" id="UP001056120"/>
    </source>
</evidence>
<protein>
    <submittedName>
        <fullName evidence="1">Uncharacterized protein</fullName>
    </submittedName>
</protein>
<proteinExistence type="predicted"/>
<accession>A0ACB9DFL8</accession>
<gene>
    <name evidence="1" type="ORF">L1987_58578</name>
</gene>
<reference evidence="1 2" key="2">
    <citation type="journal article" date="2022" name="Mol. Ecol. Resour.">
        <title>The genomes of chicory, endive, great burdock and yacon provide insights into Asteraceae paleo-polyploidization history and plant inulin production.</title>
        <authorList>
            <person name="Fan W."/>
            <person name="Wang S."/>
            <person name="Wang H."/>
            <person name="Wang A."/>
            <person name="Jiang F."/>
            <person name="Liu H."/>
            <person name="Zhao H."/>
            <person name="Xu D."/>
            <person name="Zhang Y."/>
        </authorList>
    </citation>
    <scope>NUCLEOTIDE SEQUENCE [LARGE SCALE GENOMIC DNA]</scope>
    <source>
        <strain evidence="2">cv. Yunnan</strain>
        <tissue evidence="1">Leaves</tissue>
    </source>
</reference>
<dbReference type="EMBL" id="CM042036">
    <property type="protein sequence ID" value="KAI3745464.1"/>
    <property type="molecule type" value="Genomic_DNA"/>
</dbReference>
<comment type="caution">
    <text evidence="1">The sequence shown here is derived from an EMBL/GenBank/DDBJ whole genome shotgun (WGS) entry which is preliminary data.</text>
</comment>
<evidence type="ECO:0000313" key="1">
    <source>
        <dbReference type="EMBL" id="KAI3745464.1"/>
    </source>
</evidence>
<keyword evidence="2" id="KW-1185">Reference proteome</keyword>
<reference evidence="2" key="1">
    <citation type="journal article" date="2022" name="Mol. Ecol. Resour.">
        <title>The genomes of chicory, endive, great burdock and yacon provide insights into Asteraceae palaeo-polyploidization history and plant inulin production.</title>
        <authorList>
            <person name="Fan W."/>
            <person name="Wang S."/>
            <person name="Wang H."/>
            <person name="Wang A."/>
            <person name="Jiang F."/>
            <person name="Liu H."/>
            <person name="Zhao H."/>
            <person name="Xu D."/>
            <person name="Zhang Y."/>
        </authorList>
    </citation>
    <scope>NUCLEOTIDE SEQUENCE [LARGE SCALE GENOMIC DNA]</scope>
    <source>
        <strain evidence="2">cv. Yunnan</strain>
    </source>
</reference>